<feature type="domain" description="MacB-like periplasmic core" evidence="9">
    <location>
        <begin position="31"/>
        <end position="216"/>
    </location>
</feature>
<keyword evidence="11" id="KW-1185">Reference proteome</keyword>
<keyword evidence="3" id="KW-1003">Cell membrane</keyword>
<evidence type="ECO:0000256" key="1">
    <source>
        <dbReference type="ARBA" id="ARBA00004651"/>
    </source>
</evidence>
<dbReference type="InterPro" id="IPR051447">
    <property type="entry name" value="Lipoprotein-release_system"/>
</dbReference>
<evidence type="ECO:0000256" key="2">
    <source>
        <dbReference type="ARBA" id="ARBA00005236"/>
    </source>
</evidence>
<feature type="transmembrane region" description="Helical" evidence="7">
    <location>
        <begin position="270"/>
        <end position="287"/>
    </location>
</feature>
<dbReference type="RefSeq" id="WP_016525615.1">
    <property type="nucleotide sequence ID" value="NZ_KE332518.1"/>
</dbReference>
<dbReference type="PATRIC" id="fig|1125699.3.peg.1347"/>
<feature type="transmembrane region" description="Helical" evidence="7">
    <location>
        <begin position="318"/>
        <end position="342"/>
    </location>
</feature>
<protein>
    <submittedName>
        <fullName evidence="10">Uncharacterized protein</fullName>
    </submittedName>
</protein>
<evidence type="ECO:0000259" key="9">
    <source>
        <dbReference type="Pfam" id="PF12704"/>
    </source>
</evidence>
<comment type="caution">
    <text evidence="10">The sequence shown here is derived from an EMBL/GenBank/DDBJ whole genome shotgun (WGS) entry which is preliminary data.</text>
</comment>
<proteinExistence type="inferred from homology"/>
<comment type="subcellular location">
    <subcellularLocation>
        <location evidence="1">Cell membrane</location>
        <topology evidence="1">Multi-pass membrane protein</topology>
    </subcellularLocation>
</comment>
<dbReference type="GO" id="GO:0098797">
    <property type="term" value="C:plasma membrane protein complex"/>
    <property type="evidence" value="ECO:0007669"/>
    <property type="project" value="TreeGrafter"/>
</dbReference>
<feature type="transmembrane region" description="Helical" evidence="7">
    <location>
        <begin position="28"/>
        <end position="51"/>
    </location>
</feature>
<dbReference type="AlphaFoldDB" id="S3L2J1"/>
<dbReference type="Proteomes" id="UP000014541">
    <property type="component" value="Unassembled WGS sequence"/>
</dbReference>
<accession>S3L2J1</accession>
<keyword evidence="6 7" id="KW-0472">Membrane</keyword>
<comment type="similarity">
    <text evidence="2">Belongs to the ABC-4 integral membrane protein family. LolC/E subfamily.</text>
</comment>
<dbReference type="EMBL" id="ATFF01000006">
    <property type="protein sequence ID" value="EPF31004.1"/>
    <property type="molecule type" value="Genomic_DNA"/>
</dbReference>
<dbReference type="HOGENOM" id="CLU_000604_8_1_12"/>
<evidence type="ECO:0000256" key="5">
    <source>
        <dbReference type="ARBA" id="ARBA00022989"/>
    </source>
</evidence>
<dbReference type="eggNOG" id="COG4591">
    <property type="taxonomic scope" value="Bacteria"/>
</dbReference>
<feature type="transmembrane region" description="Helical" evidence="7">
    <location>
        <begin position="395"/>
        <end position="413"/>
    </location>
</feature>
<dbReference type="GO" id="GO:0044874">
    <property type="term" value="P:lipoprotein localization to outer membrane"/>
    <property type="evidence" value="ECO:0007669"/>
    <property type="project" value="TreeGrafter"/>
</dbReference>
<keyword evidence="4 7" id="KW-0812">Transmembrane</keyword>
<dbReference type="InterPro" id="IPR003838">
    <property type="entry name" value="ABC3_permease_C"/>
</dbReference>
<evidence type="ECO:0000259" key="8">
    <source>
        <dbReference type="Pfam" id="PF02687"/>
    </source>
</evidence>
<feature type="domain" description="ABC3 transporter permease C-terminal" evidence="8">
    <location>
        <begin position="273"/>
        <end position="421"/>
    </location>
</feature>
<evidence type="ECO:0000256" key="6">
    <source>
        <dbReference type="ARBA" id="ARBA00023136"/>
    </source>
</evidence>
<gene>
    <name evidence="10" type="ORF">HMPREF9194_01333</name>
</gene>
<dbReference type="OrthoDB" id="356343at2"/>
<sequence length="429" mass="47900">MKTTNKAAWILFISRRFARVDTGGRNAAAAILSSLGIAFGVMTLIVVIAVMNGFQTGKIESILEIQSFHLRAYPQNAEQQIVLESELQKNPLVRTFIPFMEAQALSVGKNGRQAAAFIRFVPEDIRKTDEGFRKEITMYEGRFDLSDNQAVLGITLARALRVHPGDTVNLLAMSGSSDVDLLSADRVFTVAGIFSCEHAEINESFMFFSLDTGKKLLGQSAPTVYGIKLYKTSQDGRVLKYLEDKTSVPVESWRTYNKSFFGALKVEKNVLMLLVFIIFIVVGVNIFNGMRRMIFERREEIAVLSALGSPPFFIQTVFLMQGLLIGLSGAIPGLLFGMLISVRMDAVFLIISKTVYYVQYFFTLLFNPAALMYVSENPMFMFYAQIPARMFFGETALITIFGILSALSASYFASKNILKLSIAEVLRYE</sequence>
<reference evidence="10 11" key="1">
    <citation type="submission" date="2013-04" db="EMBL/GenBank/DDBJ databases">
        <title>The Genome Sequence of Treponema maltophilum ATCC 51939.</title>
        <authorList>
            <consortium name="The Broad Institute Genomics Platform"/>
            <person name="Earl A."/>
            <person name="Ward D."/>
            <person name="Feldgarden M."/>
            <person name="Gevers D."/>
            <person name="Leonetti C."/>
            <person name="Blanton J.M."/>
            <person name="Dewhirst F.E."/>
            <person name="Izard J."/>
            <person name="Walker B."/>
            <person name="Young S."/>
            <person name="Zeng Q."/>
            <person name="Gargeya S."/>
            <person name="Fitzgerald M."/>
            <person name="Haas B."/>
            <person name="Abouelleil A."/>
            <person name="Allen A.W."/>
            <person name="Alvarado L."/>
            <person name="Arachchi H.M."/>
            <person name="Berlin A.M."/>
            <person name="Chapman S.B."/>
            <person name="Gainer-Dewar J."/>
            <person name="Goldberg J."/>
            <person name="Griggs A."/>
            <person name="Gujja S."/>
            <person name="Hansen M."/>
            <person name="Howarth C."/>
            <person name="Imamovic A."/>
            <person name="Ireland A."/>
            <person name="Larimer J."/>
            <person name="McCowan C."/>
            <person name="Murphy C."/>
            <person name="Pearson M."/>
            <person name="Poon T.W."/>
            <person name="Priest M."/>
            <person name="Roberts A."/>
            <person name="Saif S."/>
            <person name="Shea T."/>
            <person name="Sisk P."/>
            <person name="Sykes S."/>
            <person name="Wortman J."/>
            <person name="Nusbaum C."/>
            <person name="Birren B."/>
        </authorList>
    </citation>
    <scope>NUCLEOTIDE SEQUENCE [LARGE SCALE GENOMIC DNA]</scope>
    <source>
        <strain evidence="10 11">ATCC 51939</strain>
    </source>
</reference>
<dbReference type="STRING" id="1125699.HMPREF9194_01333"/>
<evidence type="ECO:0000256" key="7">
    <source>
        <dbReference type="SAM" id="Phobius"/>
    </source>
</evidence>
<dbReference type="InterPro" id="IPR025857">
    <property type="entry name" value="MacB_PCD"/>
</dbReference>
<dbReference type="PANTHER" id="PTHR30489:SF0">
    <property type="entry name" value="LIPOPROTEIN-RELEASING SYSTEM TRANSMEMBRANE PROTEIN LOLE"/>
    <property type="match status" value="1"/>
</dbReference>
<keyword evidence="5 7" id="KW-1133">Transmembrane helix</keyword>
<evidence type="ECO:0000256" key="3">
    <source>
        <dbReference type="ARBA" id="ARBA00022475"/>
    </source>
</evidence>
<evidence type="ECO:0000256" key="4">
    <source>
        <dbReference type="ARBA" id="ARBA00022692"/>
    </source>
</evidence>
<dbReference type="PANTHER" id="PTHR30489">
    <property type="entry name" value="LIPOPROTEIN-RELEASING SYSTEM TRANSMEMBRANE PROTEIN LOLE"/>
    <property type="match status" value="1"/>
</dbReference>
<feature type="transmembrane region" description="Helical" evidence="7">
    <location>
        <begin position="354"/>
        <end position="375"/>
    </location>
</feature>
<dbReference type="Pfam" id="PF12704">
    <property type="entry name" value="MacB_PCD"/>
    <property type="match status" value="1"/>
</dbReference>
<evidence type="ECO:0000313" key="10">
    <source>
        <dbReference type="EMBL" id="EPF31004.1"/>
    </source>
</evidence>
<dbReference type="Pfam" id="PF02687">
    <property type="entry name" value="FtsX"/>
    <property type="match status" value="1"/>
</dbReference>
<name>S3L2J1_TREMA</name>
<evidence type="ECO:0000313" key="11">
    <source>
        <dbReference type="Proteomes" id="UP000014541"/>
    </source>
</evidence>
<organism evidence="10 11">
    <name type="scientific">Treponema maltophilum ATCC 51939</name>
    <dbReference type="NCBI Taxonomy" id="1125699"/>
    <lineage>
        <taxon>Bacteria</taxon>
        <taxon>Pseudomonadati</taxon>
        <taxon>Spirochaetota</taxon>
        <taxon>Spirochaetia</taxon>
        <taxon>Spirochaetales</taxon>
        <taxon>Treponemataceae</taxon>
        <taxon>Treponema</taxon>
    </lineage>
</organism>